<feature type="transmembrane region" description="Helical" evidence="1">
    <location>
        <begin position="20"/>
        <end position="42"/>
    </location>
</feature>
<dbReference type="GO" id="GO:0016787">
    <property type="term" value="F:hydrolase activity"/>
    <property type="evidence" value="ECO:0007669"/>
    <property type="project" value="UniProtKB-KW"/>
</dbReference>
<reference evidence="2 3" key="1">
    <citation type="journal article" date="2012" name="Appl. Environ. Microbiol.">
        <title>Involvement of two latex-clearing proteins during rubber degradation and insights into the subsequent degradation pathway revealed by the genome sequence of Gordonia polyisoprenivorans strain VH2.</title>
        <authorList>
            <person name="Hiessl S."/>
            <person name="Schuldes J."/>
            <person name="Thurmer A."/>
            <person name="Halbsguth T."/>
            <person name="Broker D."/>
            <person name="Angelov A."/>
            <person name="Liebl W."/>
            <person name="Daniel R."/>
            <person name="Steinbuchel A."/>
        </authorList>
    </citation>
    <scope>NUCLEOTIDE SEQUENCE [LARGE SCALE GENOMIC DNA]</scope>
    <source>
        <strain evidence="3">DSM 44266 / VH2</strain>
    </source>
</reference>
<evidence type="ECO:0000256" key="1">
    <source>
        <dbReference type="SAM" id="Phobius"/>
    </source>
</evidence>
<dbReference type="EC" id="3.6.3.12" evidence="2"/>
<keyword evidence="3" id="KW-1185">Reference proteome</keyword>
<evidence type="ECO:0000313" key="3">
    <source>
        <dbReference type="Proteomes" id="UP000009154"/>
    </source>
</evidence>
<dbReference type="KEGG" id="gpo:GPOL_c44150"/>
<keyword evidence="2" id="KW-0378">Hydrolase</keyword>
<accession>H6MWK7</accession>
<dbReference type="EMBL" id="CP003119">
    <property type="protein sequence ID" value="AFA75418.1"/>
    <property type="molecule type" value="Genomic_DNA"/>
</dbReference>
<dbReference type="AlphaFoldDB" id="H6MWK7"/>
<dbReference type="Pfam" id="PF09604">
    <property type="entry name" value="Potass_KdpF"/>
    <property type="match status" value="1"/>
</dbReference>
<evidence type="ECO:0000313" key="2">
    <source>
        <dbReference type="EMBL" id="AFA75418.1"/>
    </source>
</evidence>
<dbReference type="STRING" id="1112204.GPOL_c44150"/>
<keyword evidence="1" id="KW-1133">Transmembrane helix</keyword>
<dbReference type="InterPro" id="IPR011726">
    <property type="entry name" value="KdpF"/>
</dbReference>
<keyword evidence="1" id="KW-0472">Membrane</keyword>
<protein>
    <submittedName>
        <fullName evidence="2">Potassium-transporting ATPase F chain KdpF</fullName>
        <ecNumber evidence="2">3.6.3.12</ecNumber>
    </submittedName>
</protein>
<dbReference type="GO" id="GO:0005886">
    <property type="term" value="C:plasma membrane"/>
    <property type="evidence" value="ECO:0007669"/>
    <property type="project" value="InterPro"/>
</dbReference>
<sequence length="46" mass="5259">MRARRARRRREDPTMTADGVINVVLLALAVVTAVYLMVALIFPERF</sequence>
<organism evidence="2 3">
    <name type="scientific">Gordonia polyisoprenivorans (strain DSM 44266 / VH2)</name>
    <dbReference type="NCBI Taxonomy" id="1112204"/>
    <lineage>
        <taxon>Bacteria</taxon>
        <taxon>Bacillati</taxon>
        <taxon>Actinomycetota</taxon>
        <taxon>Actinomycetes</taxon>
        <taxon>Mycobacteriales</taxon>
        <taxon>Gordoniaceae</taxon>
        <taxon>Gordonia</taxon>
    </lineage>
</organism>
<dbReference type="HOGENOM" id="CLU_202373_0_1_11"/>
<dbReference type="GO" id="GO:0008556">
    <property type="term" value="F:P-type potassium transmembrane transporter activity"/>
    <property type="evidence" value="ECO:0007669"/>
    <property type="project" value="InterPro"/>
</dbReference>
<gene>
    <name evidence="2" type="primary">kdpF</name>
    <name evidence="2" type="ordered locus">GPOL_c44150</name>
</gene>
<keyword evidence="1" id="KW-0812">Transmembrane</keyword>
<dbReference type="Proteomes" id="UP000009154">
    <property type="component" value="Chromosome"/>
</dbReference>
<proteinExistence type="predicted"/>
<name>H6MWK7_GORPV</name>